<name>A0A9D4SCU8_DERFA</name>
<feature type="region of interest" description="Disordered" evidence="1">
    <location>
        <begin position="43"/>
        <end position="65"/>
    </location>
</feature>
<evidence type="ECO:0000313" key="2">
    <source>
        <dbReference type="EMBL" id="KAH7636908.1"/>
    </source>
</evidence>
<organism evidence="2">
    <name type="scientific">Dermatophagoides farinae</name>
    <name type="common">American house dust mite</name>
    <dbReference type="NCBI Taxonomy" id="6954"/>
    <lineage>
        <taxon>Eukaryota</taxon>
        <taxon>Metazoa</taxon>
        <taxon>Ecdysozoa</taxon>
        <taxon>Arthropoda</taxon>
        <taxon>Chelicerata</taxon>
        <taxon>Arachnida</taxon>
        <taxon>Acari</taxon>
        <taxon>Acariformes</taxon>
        <taxon>Sarcoptiformes</taxon>
        <taxon>Astigmata</taxon>
        <taxon>Psoroptidia</taxon>
        <taxon>Analgoidea</taxon>
        <taxon>Pyroglyphidae</taxon>
        <taxon>Dermatophagoidinae</taxon>
        <taxon>Dermatophagoides</taxon>
    </lineage>
</organism>
<sequence length="106" mass="12382">MTRKRKSKDEHHWKPVAIECDDGLTAEDFQGLVSIEELDNYQIVRAEPSKPDDDRKSEKETKHKVKNIKKKKLIKNVNSFVVSKQEDEVEFKSDGEDDVKLKRNNV</sequence>
<proteinExistence type="predicted"/>
<evidence type="ECO:0000256" key="1">
    <source>
        <dbReference type="SAM" id="MobiDB-lite"/>
    </source>
</evidence>
<comment type="caution">
    <text evidence="2">The sequence shown here is derived from an EMBL/GenBank/DDBJ whole genome shotgun (WGS) entry which is preliminary data.</text>
</comment>
<dbReference type="EMBL" id="SDOV01000009">
    <property type="protein sequence ID" value="KAH7636908.1"/>
    <property type="molecule type" value="Genomic_DNA"/>
</dbReference>
<gene>
    <name evidence="2" type="ORF">HUG17_7114</name>
</gene>
<reference evidence="2" key="2">
    <citation type="journal article" date="2021" name="World Allergy Organ. J.">
        <title>Chromosome-level assembly of Dermatophagoides farinae genome and transcriptome reveals two novel allergens Der f 37 and Der f 39.</title>
        <authorList>
            <person name="Chen J."/>
            <person name="Cai Z."/>
            <person name="Fan D."/>
            <person name="Hu J."/>
            <person name="Hou Y."/>
            <person name="He Y."/>
            <person name="Zhang Z."/>
            <person name="Zhao Z."/>
            <person name="Gao P."/>
            <person name="Hu W."/>
            <person name="Sun J."/>
            <person name="Li J."/>
            <person name="Ji K."/>
        </authorList>
    </citation>
    <scope>NUCLEOTIDE SEQUENCE</scope>
    <source>
        <strain evidence="2">JKM2019</strain>
    </source>
</reference>
<reference evidence="2" key="1">
    <citation type="submission" date="2020-06" db="EMBL/GenBank/DDBJ databases">
        <authorList>
            <person name="Ji K."/>
            <person name="Li J."/>
        </authorList>
    </citation>
    <scope>NUCLEOTIDE SEQUENCE</scope>
    <source>
        <strain evidence="2">JKM2019</strain>
        <tissue evidence="2">Whole body</tissue>
    </source>
</reference>
<dbReference type="AlphaFoldDB" id="A0A9D4SCU8"/>
<protein>
    <submittedName>
        <fullName evidence="2">Uncharacterized protein</fullName>
    </submittedName>
</protein>
<accession>A0A9D4SCU8</accession>
<dbReference type="Proteomes" id="UP000828236">
    <property type="component" value="Unassembled WGS sequence"/>
</dbReference>
<feature type="compositionally biased region" description="Basic and acidic residues" evidence="1">
    <location>
        <begin position="47"/>
        <end position="61"/>
    </location>
</feature>